<protein>
    <recommendedName>
        <fullName evidence="4">DUF1795 domain-containing protein</fullName>
    </recommendedName>
</protein>
<dbReference type="PROSITE" id="PS51257">
    <property type="entry name" value="PROKAR_LIPOPROTEIN"/>
    <property type="match status" value="1"/>
</dbReference>
<dbReference type="EMBL" id="RBZU01000001">
    <property type="protein sequence ID" value="RKP58779.1"/>
    <property type="molecule type" value="Genomic_DNA"/>
</dbReference>
<evidence type="ECO:0000256" key="1">
    <source>
        <dbReference type="SAM" id="SignalP"/>
    </source>
</evidence>
<evidence type="ECO:0008006" key="4">
    <source>
        <dbReference type="Google" id="ProtNLM"/>
    </source>
</evidence>
<name>A0A494Y7U9_9BURK</name>
<keyword evidence="1" id="KW-0732">Signal</keyword>
<comment type="caution">
    <text evidence="2">The sequence shown here is derived from an EMBL/GenBank/DDBJ whole genome shotgun (WGS) entry which is preliminary data.</text>
</comment>
<accession>A0A494Y7U9</accession>
<evidence type="ECO:0000313" key="3">
    <source>
        <dbReference type="Proteomes" id="UP000270342"/>
    </source>
</evidence>
<feature type="signal peptide" evidence="1">
    <location>
        <begin position="1"/>
        <end position="19"/>
    </location>
</feature>
<reference evidence="2 3" key="1">
    <citation type="submission" date="2018-10" db="EMBL/GenBank/DDBJ databases">
        <title>Robbsia sp. DHC34, isolated from soil.</title>
        <authorList>
            <person name="Gao Z.-H."/>
            <person name="Qiu L.-H."/>
        </authorList>
    </citation>
    <scope>NUCLEOTIDE SEQUENCE [LARGE SCALE GENOMIC DNA]</scope>
    <source>
        <strain evidence="2 3">DHC34</strain>
    </source>
</reference>
<dbReference type="Proteomes" id="UP000270342">
    <property type="component" value="Unassembled WGS sequence"/>
</dbReference>
<dbReference type="AlphaFoldDB" id="A0A494Y7U9"/>
<evidence type="ECO:0000313" key="2">
    <source>
        <dbReference type="EMBL" id="RKP58779.1"/>
    </source>
</evidence>
<organism evidence="2 3">
    <name type="scientific">Pararobbsia silviterrae</name>
    <dbReference type="NCBI Taxonomy" id="1792498"/>
    <lineage>
        <taxon>Bacteria</taxon>
        <taxon>Pseudomonadati</taxon>
        <taxon>Pseudomonadota</taxon>
        <taxon>Betaproteobacteria</taxon>
        <taxon>Burkholderiales</taxon>
        <taxon>Burkholderiaceae</taxon>
        <taxon>Pararobbsia</taxon>
    </lineage>
</organism>
<dbReference type="RefSeq" id="WP_121082901.1">
    <property type="nucleotide sequence ID" value="NZ_RBZU01000001.1"/>
</dbReference>
<keyword evidence="3" id="KW-1185">Reference proteome</keyword>
<proteinExistence type="predicted"/>
<gene>
    <name evidence="2" type="ORF">D7S86_02270</name>
</gene>
<sequence length="188" mass="20461">MLSLRALFSSAVRRRLALAALVPVLAACSPKYEWRTLTNDDGRFSVMYPAKPALDERVLPIAGHTLKMRMQAARAGDAMFAVGSVELPSNDPALQRAVLDALESGIARNVGIDDAPSRIQVPLTENGRYADGEALSGRGKVAGRSEHRTVEARFVAHDRRVIQAIVISDKPVPADQVAQFLDSLRVYE</sequence>
<feature type="chain" id="PRO_5019740640" description="DUF1795 domain-containing protein" evidence="1">
    <location>
        <begin position="20"/>
        <end position="188"/>
    </location>
</feature>
<dbReference type="OrthoDB" id="8686017at2"/>